<reference evidence="2" key="1">
    <citation type="submission" date="2019-08" db="EMBL/GenBank/DDBJ databases">
        <authorList>
            <person name="Kucharzyk K."/>
            <person name="Murdoch R.W."/>
            <person name="Higgins S."/>
            <person name="Loffler F."/>
        </authorList>
    </citation>
    <scope>NUCLEOTIDE SEQUENCE</scope>
</reference>
<dbReference type="AlphaFoldDB" id="A0A645JIS5"/>
<proteinExistence type="predicted"/>
<name>A0A645JIS5_9ZZZZ</name>
<protein>
    <submittedName>
        <fullName evidence="2">Uncharacterized protein</fullName>
    </submittedName>
</protein>
<dbReference type="EMBL" id="VSSQ01143075">
    <property type="protein sequence ID" value="MPN63511.1"/>
    <property type="molecule type" value="Genomic_DNA"/>
</dbReference>
<gene>
    <name evidence="2" type="ORF">SDC9_211275</name>
</gene>
<sequence>MLELDQEKMPFRILGLLHLDIRSADDLHASHHQQQHHRIDSQCKRRFQ</sequence>
<feature type="compositionally biased region" description="Basic and acidic residues" evidence="1">
    <location>
        <begin position="37"/>
        <end position="48"/>
    </location>
</feature>
<evidence type="ECO:0000256" key="1">
    <source>
        <dbReference type="SAM" id="MobiDB-lite"/>
    </source>
</evidence>
<feature type="region of interest" description="Disordered" evidence="1">
    <location>
        <begin position="27"/>
        <end position="48"/>
    </location>
</feature>
<comment type="caution">
    <text evidence="2">The sequence shown here is derived from an EMBL/GenBank/DDBJ whole genome shotgun (WGS) entry which is preliminary data.</text>
</comment>
<organism evidence="2">
    <name type="scientific">bioreactor metagenome</name>
    <dbReference type="NCBI Taxonomy" id="1076179"/>
    <lineage>
        <taxon>unclassified sequences</taxon>
        <taxon>metagenomes</taxon>
        <taxon>ecological metagenomes</taxon>
    </lineage>
</organism>
<evidence type="ECO:0000313" key="2">
    <source>
        <dbReference type="EMBL" id="MPN63511.1"/>
    </source>
</evidence>
<accession>A0A645JIS5</accession>